<dbReference type="NCBIfam" id="TIGR00456">
    <property type="entry name" value="argS"/>
    <property type="match status" value="1"/>
</dbReference>
<dbReference type="InterPro" id="IPR001278">
    <property type="entry name" value="Arg-tRNA-ligase"/>
</dbReference>
<dbReference type="PANTHER" id="PTHR11956">
    <property type="entry name" value="ARGINYL-TRNA SYNTHETASE"/>
    <property type="match status" value="1"/>
</dbReference>
<feature type="coiled-coil region" evidence="13">
    <location>
        <begin position="403"/>
        <end position="430"/>
    </location>
</feature>
<keyword evidence="7 12" id="KW-0030">Aminoacyl-tRNA synthetase</keyword>
<dbReference type="EMBL" id="JAHLQT010021257">
    <property type="protein sequence ID" value="KAG7167836.1"/>
    <property type="molecule type" value="Genomic_DNA"/>
</dbReference>
<dbReference type="FunFam" id="1.10.730.10:FF:000006">
    <property type="entry name" value="Arginyl-tRNA synthetase 2, mitochondrial"/>
    <property type="match status" value="1"/>
</dbReference>
<evidence type="ECO:0000256" key="11">
    <source>
        <dbReference type="ARBA" id="ARBA00049595"/>
    </source>
</evidence>
<dbReference type="AlphaFoldDB" id="A0A8J5K221"/>
<evidence type="ECO:0000256" key="2">
    <source>
        <dbReference type="ARBA" id="ARBA00012837"/>
    </source>
</evidence>
<dbReference type="GO" id="GO:0005739">
    <property type="term" value="C:mitochondrion"/>
    <property type="evidence" value="ECO:0007669"/>
    <property type="project" value="TreeGrafter"/>
</dbReference>
<evidence type="ECO:0000256" key="10">
    <source>
        <dbReference type="ARBA" id="ARBA00049339"/>
    </source>
</evidence>
<organism evidence="15 16">
    <name type="scientific">Homarus americanus</name>
    <name type="common">American lobster</name>
    <dbReference type="NCBI Taxonomy" id="6706"/>
    <lineage>
        <taxon>Eukaryota</taxon>
        <taxon>Metazoa</taxon>
        <taxon>Ecdysozoa</taxon>
        <taxon>Arthropoda</taxon>
        <taxon>Crustacea</taxon>
        <taxon>Multicrustacea</taxon>
        <taxon>Malacostraca</taxon>
        <taxon>Eumalacostraca</taxon>
        <taxon>Eucarida</taxon>
        <taxon>Decapoda</taxon>
        <taxon>Pleocyemata</taxon>
        <taxon>Astacidea</taxon>
        <taxon>Nephropoidea</taxon>
        <taxon>Nephropidae</taxon>
        <taxon>Homarus</taxon>
    </lineage>
</organism>
<evidence type="ECO:0000259" key="14">
    <source>
        <dbReference type="SMART" id="SM00836"/>
    </source>
</evidence>
<comment type="function">
    <text evidence="11">Catalyzes the attachment of arginine to tRNA(Arg) in a two-step reaction: arginine is first activated by ATP to form Arg-AMP and then transferred to the acceptor end of tRNA(Arg).</text>
</comment>
<keyword evidence="16" id="KW-1185">Reference proteome</keyword>
<evidence type="ECO:0000313" key="16">
    <source>
        <dbReference type="Proteomes" id="UP000747542"/>
    </source>
</evidence>
<evidence type="ECO:0000256" key="8">
    <source>
        <dbReference type="ARBA" id="ARBA00033033"/>
    </source>
</evidence>
<feature type="domain" description="DALR anticodon binding" evidence="14">
    <location>
        <begin position="478"/>
        <end position="593"/>
    </location>
</feature>
<dbReference type="InterPro" id="IPR008909">
    <property type="entry name" value="DALR_anticod-bd"/>
</dbReference>
<evidence type="ECO:0000256" key="6">
    <source>
        <dbReference type="ARBA" id="ARBA00022917"/>
    </source>
</evidence>
<dbReference type="InterPro" id="IPR001412">
    <property type="entry name" value="aa-tRNA-synth_I_CS"/>
</dbReference>
<evidence type="ECO:0000256" key="5">
    <source>
        <dbReference type="ARBA" id="ARBA00022840"/>
    </source>
</evidence>
<comment type="catalytic activity">
    <reaction evidence="10">
        <text>tRNA(Arg) + L-arginine + ATP = L-arginyl-tRNA(Arg) + AMP + diphosphate</text>
        <dbReference type="Rhea" id="RHEA:20301"/>
        <dbReference type="Rhea" id="RHEA-COMP:9658"/>
        <dbReference type="Rhea" id="RHEA-COMP:9673"/>
        <dbReference type="ChEBI" id="CHEBI:30616"/>
        <dbReference type="ChEBI" id="CHEBI:32682"/>
        <dbReference type="ChEBI" id="CHEBI:33019"/>
        <dbReference type="ChEBI" id="CHEBI:78442"/>
        <dbReference type="ChEBI" id="CHEBI:78513"/>
        <dbReference type="ChEBI" id="CHEBI:456215"/>
        <dbReference type="EC" id="6.1.1.19"/>
    </reaction>
</comment>
<dbReference type="Pfam" id="PF05746">
    <property type="entry name" value="DALR_1"/>
    <property type="match status" value="1"/>
</dbReference>
<evidence type="ECO:0000256" key="4">
    <source>
        <dbReference type="ARBA" id="ARBA00022741"/>
    </source>
</evidence>
<dbReference type="SMART" id="SM00836">
    <property type="entry name" value="DALR_1"/>
    <property type="match status" value="1"/>
</dbReference>
<dbReference type="InterPro" id="IPR035684">
    <property type="entry name" value="ArgRS_core"/>
</dbReference>
<comment type="similarity">
    <text evidence="1 12">Belongs to the class-I aminoacyl-tRNA synthetase family.</text>
</comment>
<dbReference type="OrthoDB" id="68056at2759"/>
<evidence type="ECO:0000256" key="9">
    <source>
        <dbReference type="ARBA" id="ARBA00039495"/>
    </source>
</evidence>
<proteinExistence type="inferred from homology"/>
<dbReference type="GO" id="GO:0004814">
    <property type="term" value="F:arginine-tRNA ligase activity"/>
    <property type="evidence" value="ECO:0007669"/>
    <property type="project" value="UniProtKB-EC"/>
</dbReference>
<reference evidence="15" key="1">
    <citation type="journal article" date="2021" name="Sci. Adv.">
        <title>The American lobster genome reveals insights on longevity, neural, and immune adaptations.</title>
        <authorList>
            <person name="Polinski J.M."/>
            <person name="Zimin A.V."/>
            <person name="Clark K.F."/>
            <person name="Kohn A.B."/>
            <person name="Sadowski N."/>
            <person name="Timp W."/>
            <person name="Ptitsyn A."/>
            <person name="Khanna P."/>
            <person name="Romanova D.Y."/>
            <person name="Williams P."/>
            <person name="Greenwood S.J."/>
            <person name="Moroz L.L."/>
            <person name="Walt D.R."/>
            <person name="Bodnar A.G."/>
        </authorList>
    </citation>
    <scope>NUCLEOTIDE SEQUENCE</scope>
    <source>
        <strain evidence="15">GMGI-L3</strain>
    </source>
</reference>
<dbReference type="EC" id="6.1.1.19" evidence="2"/>
<dbReference type="Pfam" id="PF00750">
    <property type="entry name" value="tRNA-synt_1d"/>
    <property type="match status" value="1"/>
</dbReference>
<evidence type="ECO:0000256" key="7">
    <source>
        <dbReference type="ARBA" id="ARBA00023146"/>
    </source>
</evidence>
<evidence type="ECO:0000256" key="13">
    <source>
        <dbReference type="SAM" id="Coils"/>
    </source>
</evidence>
<evidence type="ECO:0000256" key="12">
    <source>
        <dbReference type="RuleBase" id="RU363038"/>
    </source>
</evidence>
<evidence type="ECO:0000256" key="3">
    <source>
        <dbReference type="ARBA" id="ARBA00022598"/>
    </source>
</evidence>
<evidence type="ECO:0000313" key="15">
    <source>
        <dbReference type="EMBL" id="KAG7167836.1"/>
    </source>
</evidence>
<dbReference type="GO" id="GO:0005524">
    <property type="term" value="F:ATP binding"/>
    <property type="evidence" value="ECO:0007669"/>
    <property type="project" value="UniProtKB-KW"/>
</dbReference>
<keyword evidence="13" id="KW-0175">Coiled coil</keyword>
<protein>
    <recommendedName>
        <fullName evidence="9">Probable arginine--tRNA ligase, mitochondrial</fullName>
        <ecNumber evidence="2">6.1.1.19</ecNumber>
    </recommendedName>
    <alternativeName>
        <fullName evidence="8">Arginyl-tRNA synthetase</fullName>
    </alternativeName>
</protein>
<dbReference type="FunFam" id="3.40.50.620:FF:000058">
    <property type="entry name" value="Mitochondrial arginyl-tRNA synthetase"/>
    <property type="match status" value="1"/>
</dbReference>
<keyword evidence="4 12" id="KW-0547">Nucleotide-binding</keyword>
<sequence>MMAHKFRSLISNKIIQVLDGFPIGDRGVKPSTLIPYIQVDPKAGSKPEFQVSLKALQQQGLINNDLRNQKDFISCGSALIEKFDTDPTIPGIYLVQDKTDVRLNFKVNNSQLVSEVVKITTHRPNSFWRCSALVNLLPFQKVVVEYSSPNIAKPFHIGHLRSTIIGNFIANLHAALGHNVTRINYLGDWGTQFGILKYGYDARNITEKDLEEDAIKKLYEVYVWANQKAESDPSVSSKARDIFNKMEQGDNRELETWEFFRNVSIKEFKHVYERLNVKFDEYHGESMYSAQKCQEVLKLLEQKNLLQTLEDGRKVYEVNPKQKVTVVKSDGSSIYLSRDIAAAIHRQEEYKFTKMYYVVDNSQSDHFVALFSIIRNLGFEWAESMTHIKFGRIQGMSTRKGTAIFLQDLLDEAQEIMMQKQQETETTRDDVRLSGAETAGRVATSCVLIGDMKQRRQRDYVFSWDKALQSRGDTGVKLQYVHCRLLSLEGNCGVDYNPEANTSCLTEPQALTLIMEIARFDEVLVQTYRELEPCILVSYLFKLCGTINNAIKLLQVKSAPLEVAEARLALFMAARHTLAAGMNILGVKPLSKM</sequence>
<name>A0A8J5K221_HOMAM</name>
<dbReference type="PROSITE" id="PS00178">
    <property type="entry name" value="AA_TRNA_LIGASE_I"/>
    <property type="match status" value="1"/>
</dbReference>
<comment type="caution">
    <text evidence="15">The sequence shown here is derived from an EMBL/GenBank/DDBJ whole genome shotgun (WGS) entry which is preliminary data.</text>
</comment>
<dbReference type="PANTHER" id="PTHR11956:SF11">
    <property type="entry name" value="ARGININE--TRNA LIGASE, MITOCHONDRIAL-RELATED"/>
    <property type="match status" value="1"/>
</dbReference>
<dbReference type="CDD" id="cd00671">
    <property type="entry name" value="ArgRS_core"/>
    <property type="match status" value="1"/>
</dbReference>
<gene>
    <name evidence="15" type="primary">Rars2-L</name>
    <name evidence="15" type="ORF">Hamer_G010240</name>
</gene>
<accession>A0A8J5K221</accession>
<evidence type="ECO:0000256" key="1">
    <source>
        <dbReference type="ARBA" id="ARBA00005594"/>
    </source>
</evidence>
<dbReference type="GO" id="GO:0032543">
    <property type="term" value="P:mitochondrial translation"/>
    <property type="evidence" value="ECO:0007669"/>
    <property type="project" value="TreeGrafter"/>
</dbReference>
<keyword evidence="5 12" id="KW-0067">ATP-binding</keyword>
<keyword evidence="6 12" id="KW-0648">Protein biosynthesis</keyword>
<keyword evidence="3 12" id="KW-0436">Ligase</keyword>
<dbReference type="GO" id="GO:0006420">
    <property type="term" value="P:arginyl-tRNA aminoacylation"/>
    <property type="evidence" value="ECO:0007669"/>
    <property type="project" value="InterPro"/>
</dbReference>
<dbReference type="Proteomes" id="UP000747542">
    <property type="component" value="Unassembled WGS sequence"/>
</dbReference>